<dbReference type="Gene3D" id="1.10.540.10">
    <property type="entry name" value="Acyl-CoA dehydrogenase/oxidase, N-terminal domain"/>
    <property type="match status" value="1"/>
</dbReference>
<dbReference type="SUPFAM" id="SSF47203">
    <property type="entry name" value="Acyl-CoA dehydrogenase C-terminal domain-like"/>
    <property type="match status" value="1"/>
</dbReference>
<accession>A0A502FKY0</accession>
<dbReference type="PROSITE" id="PS00072">
    <property type="entry name" value="ACYL_COA_DH_1"/>
    <property type="match status" value="1"/>
</dbReference>
<sequence length="381" mass="40939">MIGALPLAAIPPEDEALRPAIRDFLREAVASIPPERRARSWMGFDEDFSRKLAARGWLGLTFPKEYGGAGRGPFARYVLVEELLAAGAPVSAHWIADRQSGPLIQRFGTEAQRQFYLPRICRGEAFFCIGMSEPNSGSDLASVATRAVREGGGWRLNGAKIWTTNAHRSHYMIALVRTSGAAADRHKGLSQVIVDLRAPGVTINPIRDLSGDAHFSEVVFEDVLLPEDALVGEEGSGWAQVNAELAFERSGPERVLSSAVLLDGWAAWLREAGATEAAEILLGRLLAHLAVLRAMSIAVTGRLVEGESPVVEAALVKDLGTEFEQLIPTLVADALASSARPAPGPLMRTLAYTAAMAPSFSLRGGTREILRGMIARGMGLR</sequence>
<dbReference type="PANTHER" id="PTHR43292">
    <property type="entry name" value="ACYL-COA DEHYDROGENASE"/>
    <property type="match status" value="1"/>
</dbReference>
<dbReference type="OrthoDB" id="5510711at2"/>
<dbReference type="Pfam" id="PF02770">
    <property type="entry name" value="Acyl-CoA_dh_M"/>
    <property type="match status" value="1"/>
</dbReference>
<name>A0A502FKY0_9PROT</name>
<dbReference type="Pfam" id="PF02771">
    <property type="entry name" value="Acyl-CoA_dh_N"/>
    <property type="match status" value="1"/>
</dbReference>
<gene>
    <name evidence="7" type="ORF">EAH89_20565</name>
</gene>
<dbReference type="PANTHER" id="PTHR43292:SF4">
    <property type="entry name" value="ACYL-COA DEHYDROGENASE FADE34"/>
    <property type="match status" value="1"/>
</dbReference>
<dbReference type="AlphaFoldDB" id="A0A502FKY0"/>
<evidence type="ECO:0000259" key="5">
    <source>
        <dbReference type="Pfam" id="PF02770"/>
    </source>
</evidence>
<evidence type="ECO:0000256" key="2">
    <source>
        <dbReference type="ARBA" id="ARBA00022630"/>
    </source>
</evidence>
<dbReference type="FunFam" id="2.40.110.10:FF:000011">
    <property type="entry name" value="Acyl-CoA dehydrogenase FadE34"/>
    <property type="match status" value="1"/>
</dbReference>
<dbReference type="InterPro" id="IPR009100">
    <property type="entry name" value="AcylCoA_DH/oxidase_NM_dom_sf"/>
</dbReference>
<dbReference type="InterPro" id="IPR006091">
    <property type="entry name" value="Acyl-CoA_Oxase/DH_mid-dom"/>
</dbReference>
<evidence type="ECO:0000256" key="4">
    <source>
        <dbReference type="ARBA" id="ARBA00023002"/>
    </source>
</evidence>
<dbReference type="Gene3D" id="2.40.110.10">
    <property type="entry name" value="Butyryl-CoA Dehydrogenase, subunit A, domain 2"/>
    <property type="match status" value="1"/>
</dbReference>
<evidence type="ECO:0000313" key="7">
    <source>
        <dbReference type="EMBL" id="TPG49922.1"/>
    </source>
</evidence>
<keyword evidence="3" id="KW-0274">FAD</keyword>
<protein>
    <submittedName>
        <fullName evidence="7">Acyl-CoA dehydrogenase</fullName>
    </submittedName>
</protein>
<dbReference type="InterPro" id="IPR046373">
    <property type="entry name" value="Acyl-CoA_Oxase/DH_mid-dom_sf"/>
</dbReference>
<dbReference type="InterPro" id="IPR037069">
    <property type="entry name" value="AcylCoA_DH/ox_N_sf"/>
</dbReference>
<reference evidence="7 8" key="1">
    <citation type="journal article" date="2019" name="Environ. Microbiol.">
        <title>Species interactions and distinct microbial communities in high Arctic permafrost affected cryosols are associated with the CH4 and CO2 gas fluxes.</title>
        <authorList>
            <person name="Altshuler I."/>
            <person name="Hamel J."/>
            <person name="Turney S."/>
            <person name="Magnuson E."/>
            <person name="Levesque R."/>
            <person name="Greer C."/>
            <person name="Whyte L.G."/>
        </authorList>
    </citation>
    <scope>NUCLEOTIDE SEQUENCE [LARGE SCALE GENOMIC DNA]</scope>
    <source>
        <strain evidence="7 8">S9.3B</strain>
    </source>
</reference>
<organism evidence="7 8">
    <name type="scientific">Muricoccus nepalensis</name>
    <dbReference type="NCBI Taxonomy" id="1854500"/>
    <lineage>
        <taxon>Bacteria</taxon>
        <taxon>Pseudomonadati</taxon>
        <taxon>Pseudomonadota</taxon>
        <taxon>Alphaproteobacteria</taxon>
        <taxon>Acetobacterales</taxon>
        <taxon>Roseomonadaceae</taxon>
        <taxon>Muricoccus</taxon>
    </lineage>
</organism>
<dbReference type="Gene3D" id="1.20.140.10">
    <property type="entry name" value="Butyryl-CoA Dehydrogenase, subunit A, domain 3"/>
    <property type="match status" value="1"/>
</dbReference>
<evidence type="ECO:0000259" key="6">
    <source>
        <dbReference type="Pfam" id="PF02771"/>
    </source>
</evidence>
<dbReference type="InterPro" id="IPR036250">
    <property type="entry name" value="AcylCo_DH-like_C"/>
</dbReference>
<proteinExistence type="predicted"/>
<dbReference type="EMBL" id="RCZP01000026">
    <property type="protein sequence ID" value="TPG49922.1"/>
    <property type="molecule type" value="Genomic_DNA"/>
</dbReference>
<keyword evidence="4" id="KW-0560">Oxidoreductase</keyword>
<keyword evidence="8" id="KW-1185">Reference proteome</keyword>
<comment type="cofactor">
    <cofactor evidence="1">
        <name>FAD</name>
        <dbReference type="ChEBI" id="CHEBI:57692"/>
    </cofactor>
</comment>
<comment type="caution">
    <text evidence="7">The sequence shown here is derived from an EMBL/GenBank/DDBJ whole genome shotgun (WGS) entry which is preliminary data.</text>
</comment>
<evidence type="ECO:0000256" key="3">
    <source>
        <dbReference type="ARBA" id="ARBA00022827"/>
    </source>
</evidence>
<dbReference type="Proteomes" id="UP000317078">
    <property type="component" value="Unassembled WGS sequence"/>
</dbReference>
<feature type="domain" description="Acyl-CoA oxidase/dehydrogenase middle" evidence="5">
    <location>
        <begin position="128"/>
        <end position="223"/>
    </location>
</feature>
<dbReference type="GO" id="GO:0050660">
    <property type="term" value="F:flavin adenine dinucleotide binding"/>
    <property type="evidence" value="ECO:0007669"/>
    <property type="project" value="InterPro"/>
</dbReference>
<feature type="domain" description="Acyl-CoA dehydrogenase/oxidase N-terminal" evidence="6">
    <location>
        <begin position="12"/>
        <end position="124"/>
    </location>
</feature>
<dbReference type="InterPro" id="IPR006089">
    <property type="entry name" value="Acyl-CoA_DH_CS"/>
</dbReference>
<keyword evidence="2" id="KW-0285">Flavoprotein</keyword>
<dbReference type="InterPro" id="IPR013786">
    <property type="entry name" value="AcylCoA_DH/ox_N"/>
</dbReference>
<evidence type="ECO:0000256" key="1">
    <source>
        <dbReference type="ARBA" id="ARBA00001974"/>
    </source>
</evidence>
<evidence type="ECO:0000313" key="8">
    <source>
        <dbReference type="Proteomes" id="UP000317078"/>
    </source>
</evidence>
<dbReference type="GO" id="GO:0005886">
    <property type="term" value="C:plasma membrane"/>
    <property type="evidence" value="ECO:0007669"/>
    <property type="project" value="TreeGrafter"/>
</dbReference>
<dbReference type="RefSeq" id="WP_140885613.1">
    <property type="nucleotide sequence ID" value="NZ_RCZP01000026.1"/>
</dbReference>
<dbReference type="SUPFAM" id="SSF56645">
    <property type="entry name" value="Acyl-CoA dehydrogenase NM domain-like"/>
    <property type="match status" value="1"/>
</dbReference>
<dbReference type="InterPro" id="IPR052161">
    <property type="entry name" value="Mycobact_Acyl-CoA_DH"/>
</dbReference>
<dbReference type="GO" id="GO:0003995">
    <property type="term" value="F:acyl-CoA dehydrogenase activity"/>
    <property type="evidence" value="ECO:0007669"/>
    <property type="project" value="InterPro"/>
</dbReference>